<dbReference type="Proteomes" id="UP000054314">
    <property type="component" value="Unassembled WGS sequence"/>
</dbReference>
<feature type="compositionally biased region" description="Polar residues" evidence="7">
    <location>
        <begin position="1"/>
        <end position="11"/>
    </location>
</feature>
<proteinExistence type="inferred from homology"/>
<dbReference type="SUPFAM" id="SSF51556">
    <property type="entry name" value="Metallo-dependent hydrolases"/>
    <property type="match status" value="1"/>
</dbReference>
<dbReference type="AlphaFoldDB" id="A0A0A0C098"/>
<dbReference type="Gene3D" id="3.20.20.140">
    <property type="entry name" value="Metal-dependent hydrolases"/>
    <property type="match status" value="1"/>
</dbReference>
<dbReference type="EC" id="5.3.1.12" evidence="4"/>
<dbReference type="InterPro" id="IPR032466">
    <property type="entry name" value="Metal_Hydrolase"/>
</dbReference>
<protein>
    <recommendedName>
        <fullName evidence="5">Uronate isomerase</fullName>
        <ecNumber evidence="4">5.3.1.12</ecNumber>
    </recommendedName>
</protein>
<organism evidence="8 9">
    <name type="scientific">Cellulomonas bogoriensis 69B4 = DSM 16987</name>
    <dbReference type="NCBI Taxonomy" id="1386082"/>
    <lineage>
        <taxon>Bacteria</taxon>
        <taxon>Bacillati</taxon>
        <taxon>Actinomycetota</taxon>
        <taxon>Actinomycetes</taxon>
        <taxon>Micrococcales</taxon>
        <taxon>Cellulomonadaceae</taxon>
        <taxon>Cellulomonas</taxon>
    </lineage>
</organism>
<feature type="region of interest" description="Disordered" evidence="7">
    <location>
        <begin position="1"/>
        <end position="26"/>
    </location>
</feature>
<dbReference type="Pfam" id="PF02614">
    <property type="entry name" value="UxaC"/>
    <property type="match status" value="1"/>
</dbReference>
<gene>
    <name evidence="8" type="ORF">N869_10045</name>
</gene>
<dbReference type="GO" id="GO:0042840">
    <property type="term" value="P:D-glucuronate catabolic process"/>
    <property type="evidence" value="ECO:0007669"/>
    <property type="project" value="TreeGrafter"/>
</dbReference>
<comment type="caution">
    <text evidence="8">The sequence shown here is derived from an EMBL/GenBank/DDBJ whole genome shotgun (WGS) entry which is preliminary data.</text>
</comment>
<evidence type="ECO:0000256" key="2">
    <source>
        <dbReference type="ARBA" id="ARBA00004892"/>
    </source>
</evidence>
<dbReference type="GO" id="GO:0008880">
    <property type="term" value="F:glucuronate isomerase activity"/>
    <property type="evidence" value="ECO:0007669"/>
    <property type="project" value="UniProtKB-EC"/>
</dbReference>
<evidence type="ECO:0000256" key="3">
    <source>
        <dbReference type="ARBA" id="ARBA00008397"/>
    </source>
</evidence>
<dbReference type="GO" id="GO:0019698">
    <property type="term" value="P:D-galacturonate catabolic process"/>
    <property type="evidence" value="ECO:0007669"/>
    <property type="project" value="TreeGrafter"/>
</dbReference>
<dbReference type="InterPro" id="IPR003766">
    <property type="entry name" value="Uronate_isomerase"/>
</dbReference>
<reference evidence="8 9" key="1">
    <citation type="submission" date="2013-08" db="EMBL/GenBank/DDBJ databases">
        <title>Genome sequencing of Cellulomonas bogoriensis 69B4.</title>
        <authorList>
            <person name="Chen F."/>
            <person name="Li Y."/>
            <person name="Wang G."/>
        </authorList>
    </citation>
    <scope>NUCLEOTIDE SEQUENCE [LARGE SCALE GENOMIC DNA]</scope>
    <source>
        <strain evidence="8 9">69B4</strain>
    </source>
</reference>
<dbReference type="EMBL" id="AXCZ01000033">
    <property type="protein sequence ID" value="KGM13610.1"/>
    <property type="molecule type" value="Genomic_DNA"/>
</dbReference>
<comment type="catalytic activity">
    <reaction evidence="1">
        <text>D-glucuronate = D-fructuronate</text>
        <dbReference type="Rhea" id="RHEA:13049"/>
        <dbReference type="ChEBI" id="CHEBI:58720"/>
        <dbReference type="ChEBI" id="CHEBI:59863"/>
        <dbReference type="EC" id="5.3.1.12"/>
    </reaction>
</comment>
<keyword evidence="9" id="KW-1185">Reference proteome</keyword>
<evidence type="ECO:0000256" key="7">
    <source>
        <dbReference type="SAM" id="MobiDB-lite"/>
    </source>
</evidence>
<dbReference type="PANTHER" id="PTHR30068:SF4">
    <property type="entry name" value="URONATE ISOMERASE"/>
    <property type="match status" value="1"/>
</dbReference>
<keyword evidence="6 8" id="KW-0413">Isomerase</keyword>
<sequence length="481" mass="53297">MEAPMPTSQAEPWTLHPDRALPADPTTRDVARRIYAATKDLPIVSMHGHVDAAMLNADAPFGDPAQLLVVPDHYLVRMIVSQGVPHGDLGVPAQDGSRTETDPRAIWRTFCSHWHLYRGTPTRFWMEHVLVEVLGLTERPSADSADRLFDQITARLATDAFRPLALVDSLNLEILATTDPASATLDDHTALAARGWGERIVPTFRPDVVLHVHTPGWVDLVAELGERAGVTVDSYDAYLTALEARRRAFVERGARATDHGHFSPDTTPLSRDDAARIFTAALQGRATAAQAQAFSAHMLFEMARMSTEDGLTMQLHPGVLRNHSARVAAVRGADVGYDVPVATEYTHNLRPLLEAFGHHPDFRFIVFTVDETIFSRELAPLAGVYPAMKLGAPWWFLDTPDGMRRFREAVTDTAGFYNTTGFVDDTRAFFSIPARHDLSRRIDAGYLARLVAEHRLEEDEATETAVDLAYNLPKQAYPALR</sequence>
<comment type="similarity">
    <text evidence="3">Belongs to the metallo-dependent hydrolases superfamily. Uronate isomerase family.</text>
</comment>
<dbReference type="Gene3D" id="1.10.2020.10">
    <property type="entry name" value="uronate isomerase, domain 2, chain A"/>
    <property type="match status" value="1"/>
</dbReference>
<accession>A0A0A0C098</accession>
<evidence type="ECO:0000256" key="1">
    <source>
        <dbReference type="ARBA" id="ARBA00001165"/>
    </source>
</evidence>
<dbReference type="PANTHER" id="PTHR30068">
    <property type="entry name" value="URONATE ISOMERASE"/>
    <property type="match status" value="1"/>
</dbReference>
<comment type="pathway">
    <text evidence="2">Carbohydrate metabolism; pentose and glucuronate interconversion.</text>
</comment>
<dbReference type="NCBIfam" id="NF002794">
    <property type="entry name" value="PRK02925.1"/>
    <property type="match status" value="1"/>
</dbReference>
<dbReference type="UniPathway" id="UPA00246"/>
<evidence type="ECO:0000313" key="8">
    <source>
        <dbReference type="EMBL" id="KGM13610.1"/>
    </source>
</evidence>
<feature type="compositionally biased region" description="Basic and acidic residues" evidence="7">
    <location>
        <begin position="16"/>
        <end position="26"/>
    </location>
</feature>
<evidence type="ECO:0000256" key="4">
    <source>
        <dbReference type="ARBA" id="ARBA00012546"/>
    </source>
</evidence>
<name>A0A0A0C098_9CELL</name>
<evidence type="ECO:0000313" key="9">
    <source>
        <dbReference type="Proteomes" id="UP000054314"/>
    </source>
</evidence>
<evidence type="ECO:0000256" key="5">
    <source>
        <dbReference type="ARBA" id="ARBA00020555"/>
    </source>
</evidence>
<evidence type="ECO:0000256" key="6">
    <source>
        <dbReference type="ARBA" id="ARBA00023235"/>
    </source>
</evidence>